<gene>
    <name evidence="1" type="ORF">C1634_025025</name>
</gene>
<evidence type="ECO:0000313" key="2">
    <source>
        <dbReference type="Proteomes" id="UP000236413"/>
    </source>
</evidence>
<name>A0A316W9L1_9FLAO</name>
<organism evidence="1 2">
    <name type="scientific">Chryseobacterium viscerum</name>
    <dbReference type="NCBI Taxonomy" id="1037377"/>
    <lineage>
        <taxon>Bacteria</taxon>
        <taxon>Pseudomonadati</taxon>
        <taxon>Bacteroidota</taxon>
        <taxon>Flavobacteriia</taxon>
        <taxon>Flavobacteriales</taxon>
        <taxon>Weeksellaceae</taxon>
        <taxon>Chryseobacterium group</taxon>
        <taxon>Chryseobacterium</taxon>
    </lineage>
</organism>
<sequence>MNIKYYLKGSDKNLYCHINDKNAKTNFNIGYGVDPKLWDSTKGEVHSTDPYFFILKDFKSYLSQKYIELKIGREEEVLNILKEEALDLLKNSGLEGASRKIFNIISDKYGLPEYDGYLFAFEKYTGLKSKNYRVEILDYHLSFHTNKEIYEVDTYEGKIILLKKLVENRAYIDIVELSDSDIWNEIYEDIPKCEFIPTMRNEMEYCFKENFGRTGIYIGSSENIEEKKNQLYKQFQIFIDRYEEGNVIDLALEISEEVLYPIAVITMTKIYDLNACCKEYCELEFCNEEENWKAVFIDDELKEEDDNAHVFYIKPYA</sequence>
<accession>A0A316W9L1</accession>
<dbReference type="RefSeq" id="WP_109739338.1">
    <property type="nucleotide sequence ID" value="NZ_PPEG02000015.1"/>
</dbReference>
<dbReference type="AlphaFoldDB" id="A0A316W9L1"/>
<dbReference type="EMBL" id="PPEG02000015">
    <property type="protein sequence ID" value="PWN58004.1"/>
    <property type="molecule type" value="Genomic_DNA"/>
</dbReference>
<evidence type="ECO:0000313" key="1">
    <source>
        <dbReference type="EMBL" id="PWN58004.1"/>
    </source>
</evidence>
<protein>
    <submittedName>
        <fullName evidence="1">Uncharacterized protein</fullName>
    </submittedName>
</protein>
<dbReference type="Proteomes" id="UP000236413">
    <property type="component" value="Unassembled WGS sequence"/>
</dbReference>
<reference evidence="1 2" key="1">
    <citation type="submission" date="2018-04" db="EMBL/GenBank/DDBJ databases">
        <title>Chryseobacterium oncorhynchi 701B-08T from rainbow trout, and Chryseobacterium viscerum 687B-08T from diseased fish.</title>
        <authorList>
            <person name="Jeong J.-J."/>
            <person name="Lee Y.J."/>
            <person name="Pathiraja D."/>
            <person name="Park B."/>
            <person name="Choi I.-G."/>
            <person name="Kim K.D."/>
        </authorList>
    </citation>
    <scope>NUCLEOTIDE SEQUENCE [LARGE SCALE GENOMIC DNA]</scope>
    <source>
        <strain evidence="1 2">687B-08</strain>
    </source>
</reference>
<proteinExistence type="predicted"/>
<comment type="caution">
    <text evidence="1">The sequence shown here is derived from an EMBL/GenBank/DDBJ whole genome shotgun (WGS) entry which is preliminary data.</text>
</comment>